<accession>A0A392T9I4</accession>
<evidence type="ECO:0000256" key="1">
    <source>
        <dbReference type="SAM" id="MobiDB-lite"/>
    </source>
</evidence>
<keyword evidence="3" id="KW-1185">Reference proteome</keyword>
<feature type="non-terminal residue" evidence="2">
    <location>
        <position position="27"/>
    </location>
</feature>
<evidence type="ECO:0000313" key="2">
    <source>
        <dbReference type="EMBL" id="MCI57492.1"/>
    </source>
</evidence>
<feature type="region of interest" description="Disordered" evidence="1">
    <location>
        <begin position="1"/>
        <end position="27"/>
    </location>
</feature>
<name>A0A392T9I4_9FABA</name>
<organism evidence="2 3">
    <name type="scientific">Trifolium medium</name>
    <dbReference type="NCBI Taxonomy" id="97028"/>
    <lineage>
        <taxon>Eukaryota</taxon>
        <taxon>Viridiplantae</taxon>
        <taxon>Streptophyta</taxon>
        <taxon>Embryophyta</taxon>
        <taxon>Tracheophyta</taxon>
        <taxon>Spermatophyta</taxon>
        <taxon>Magnoliopsida</taxon>
        <taxon>eudicotyledons</taxon>
        <taxon>Gunneridae</taxon>
        <taxon>Pentapetalae</taxon>
        <taxon>rosids</taxon>
        <taxon>fabids</taxon>
        <taxon>Fabales</taxon>
        <taxon>Fabaceae</taxon>
        <taxon>Papilionoideae</taxon>
        <taxon>50 kb inversion clade</taxon>
        <taxon>NPAAA clade</taxon>
        <taxon>Hologalegina</taxon>
        <taxon>IRL clade</taxon>
        <taxon>Trifolieae</taxon>
        <taxon>Trifolium</taxon>
    </lineage>
</organism>
<dbReference type="AlphaFoldDB" id="A0A392T9I4"/>
<dbReference type="Proteomes" id="UP000265520">
    <property type="component" value="Unassembled WGS sequence"/>
</dbReference>
<reference evidence="2 3" key="1">
    <citation type="journal article" date="2018" name="Front. Plant Sci.">
        <title>Red Clover (Trifolium pratense) and Zigzag Clover (T. medium) - A Picture of Genomic Similarities and Differences.</title>
        <authorList>
            <person name="Dluhosova J."/>
            <person name="Istvanek J."/>
            <person name="Nedelnik J."/>
            <person name="Repkova J."/>
        </authorList>
    </citation>
    <scope>NUCLEOTIDE SEQUENCE [LARGE SCALE GENOMIC DNA]</scope>
    <source>
        <strain evidence="3">cv. 10/8</strain>
        <tissue evidence="2">Leaf</tissue>
    </source>
</reference>
<evidence type="ECO:0000313" key="3">
    <source>
        <dbReference type="Proteomes" id="UP000265520"/>
    </source>
</evidence>
<proteinExistence type="predicted"/>
<comment type="caution">
    <text evidence="2">The sequence shown here is derived from an EMBL/GenBank/DDBJ whole genome shotgun (WGS) entry which is preliminary data.</text>
</comment>
<protein>
    <submittedName>
        <fullName evidence="2">Uncharacterized protein</fullName>
    </submittedName>
</protein>
<sequence>MLNNTVPFENIDGRRYSRSGSQRRMRT</sequence>
<dbReference type="EMBL" id="LXQA010529845">
    <property type="protein sequence ID" value="MCI57492.1"/>
    <property type="molecule type" value="Genomic_DNA"/>
</dbReference>